<dbReference type="Pfam" id="PF02386">
    <property type="entry name" value="TrkH"/>
    <property type="match status" value="1"/>
</dbReference>
<dbReference type="InterPro" id="IPR004772">
    <property type="entry name" value="TrkH"/>
</dbReference>
<keyword evidence="7 12" id="KW-0812">Transmembrane</keyword>
<accession>A0ABU5ELV5</accession>
<dbReference type="PIRSF" id="PIRSF006247">
    <property type="entry name" value="TrkH"/>
    <property type="match status" value="1"/>
</dbReference>
<keyword evidence="11 12" id="KW-0472">Membrane</keyword>
<feature type="transmembrane region" description="Helical" evidence="12">
    <location>
        <begin position="407"/>
        <end position="432"/>
    </location>
</feature>
<dbReference type="PANTHER" id="PTHR32024">
    <property type="entry name" value="TRK SYSTEM POTASSIUM UPTAKE PROTEIN TRKG-RELATED"/>
    <property type="match status" value="1"/>
</dbReference>
<keyword evidence="8" id="KW-0630">Potassium</keyword>
<proteinExistence type="inferred from homology"/>
<keyword evidence="6" id="KW-0633">Potassium transport</keyword>
<evidence type="ECO:0000256" key="4">
    <source>
        <dbReference type="ARBA" id="ARBA00022475"/>
    </source>
</evidence>
<feature type="transmembrane region" description="Helical" evidence="12">
    <location>
        <begin position="340"/>
        <end position="359"/>
    </location>
</feature>
<keyword evidence="5" id="KW-0997">Cell inner membrane</keyword>
<evidence type="ECO:0000256" key="11">
    <source>
        <dbReference type="ARBA" id="ARBA00023136"/>
    </source>
</evidence>
<comment type="similarity">
    <text evidence="2">Belongs to the TrkH potassium transport family.</text>
</comment>
<evidence type="ECO:0000256" key="5">
    <source>
        <dbReference type="ARBA" id="ARBA00022519"/>
    </source>
</evidence>
<keyword evidence="3" id="KW-0813">Transport</keyword>
<keyword evidence="10" id="KW-0406">Ion transport</keyword>
<dbReference type="EMBL" id="JAXDAE010000005">
    <property type="protein sequence ID" value="MDY2587047.1"/>
    <property type="molecule type" value="Genomic_DNA"/>
</dbReference>
<feature type="transmembrane region" description="Helical" evidence="12">
    <location>
        <begin position="140"/>
        <end position="167"/>
    </location>
</feature>
<sequence>MSKIRLNYKIIFHFLGLLLLFNGGFMLLATLISLIYKDGVTLNLFLASLSTILIGTIGMYVTKNHSKEMNKREGYIVVAFGWIVMSLTGTLPYLATDAIPTFTEAFFETISGYTTTGASILNDIEILPEGVLFWRSMTHWIGGMGIIVLAIAILPLLGVGGMQLFAAEAPGPGGDKLHPRITDTAKRLWLIYFGYTVAETILLQIAGMSFFDAINHALSTLSTGGFSTKNASIAHWNDNPAIQYIIILFMFLAGTNFVLSYYLFKGKVVKIVKDDEFKLYFRFIAIFTIIAALLIYFRADVSQSSIAHPMVLGEAESAVRHALFQVLTVVTTTGFVSADYTMWTPFLTVFFFGLMFLGGSAGSTSGGVKVVRHLILIKNGFLEFKRSLHPNAILPVRYNTKSVSKDIVFNVLGFFILYMLSFIIGALVFSMFQIDFESAIGLSASSLGNVGPALGEFGPVNNYAALPPLGKWWASFMMLLGRLELFTVLILLTPFFWRNR</sequence>
<feature type="transmembrane region" description="Helical" evidence="12">
    <location>
        <begin position="42"/>
        <end position="62"/>
    </location>
</feature>
<evidence type="ECO:0000256" key="3">
    <source>
        <dbReference type="ARBA" id="ARBA00022448"/>
    </source>
</evidence>
<keyword evidence="9 12" id="KW-1133">Transmembrane helix</keyword>
<keyword evidence="14" id="KW-1185">Reference proteome</keyword>
<feature type="transmembrane region" description="Helical" evidence="12">
    <location>
        <begin position="472"/>
        <end position="497"/>
    </location>
</feature>
<feature type="transmembrane region" description="Helical" evidence="12">
    <location>
        <begin position="188"/>
        <end position="211"/>
    </location>
</feature>
<evidence type="ECO:0000256" key="9">
    <source>
        <dbReference type="ARBA" id="ARBA00022989"/>
    </source>
</evidence>
<evidence type="ECO:0000313" key="13">
    <source>
        <dbReference type="EMBL" id="MDY2587047.1"/>
    </source>
</evidence>
<feature type="transmembrane region" description="Helical" evidence="12">
    <location>
        <begin position="74"/>
        <end position="95"/>
    </location>
</feature>
<evidence type="ECO:0000256" key="12">
    <source>
        <dbReference type="SAM" id="Phobius"/>
    </source>
</evidence>
<evidence type="ECO:0000256" key="1">
    <source>
        <dbReference type="ARBA" id="ARBA00004429"/>
    </source>
</evidence>
<dbReference type="Proteomes" id="UP001285855">
    <property type="component" value="Unassembled WGS sequence"/>
</dbReference>
<name>A0ABU5ELV5_9FLAO</name>
<evidence type="ECO:0000313" key="14">
    <source>
        <dbReference type="Proteomes" id="UP001285855"/>
    </source>
</evidence>
<feature type="transmembrane region" description="Helical" evidence="12">
    <location>
        <begin position="241"/>
        <end position="264"/>
    </location>
</feature>
<comment type="subcellular location">
    <subcellularLocation>
        <location evidence="1">Cell inner membrane</location>
        <topology evidence="1">Multi-pass membrane protein</topology>
    </subcellularLocation>
</comment>
<evidence type="ECO:0000256" key="6">
    <source>
        <dbReference type="ARBA" id="ARBA00022538"/>
    </source>
</evidence>
<dbReference type="RefSeq" id="WP_320555421.1">
    <property type="nucleotide sequence ID" value="NZ_JAXDAE010000005.1"/>
</dbReference>
<evidence type="ECO:0000256" key="2">
    <source>
        <dbReference type="ARBA" id="ARBA00009137"/>
    </source>
</evidence>
<reference evidence="13 14" key="1">
    <citation type="submission" date="2023-11" db="EMBL/GenBank/DDBJ databases">
        <title>Winogradskyella pelagius sp. nov., isolated from coastal sediment.</title>
        <authorList>
            <person name="Li F."/>
        </authorList>
    </citation>
    <scope>NUCLEOTIDE SEQUENCE [LARGE SCALE GENOMIC DNA]</scope>
    <source>
        <strain evidence="13 14">KCTC 23502</strain>
    </source>
</reference>
<dbReference type="PANTHER" id="PTHR32024:SF2">
    <property type="entry name" value="TRK SYSTEM POTASSIUM UPTAKE PROTEIN TRKG-RELATED"/>
    <property type="match status" value="1"/>
</dbReference>
<dbReference type="InterPro" id="IPR003445">
    <property type="entry name" value="Cat_transpt"/>
</dbReference>
<feature type="transmembrane region" description="Helical" evidence="12">
    <location>
        <begin position="279"/>
        <end position="299"/>
    </location>
</feature>
<protein>
    <submittedName>
        <fullName evidence="13">Potassium transporter TrkG</fullName>
    </submittedName>
</protein>
<organism evidence="13 14">
    <name type="scientific">Winogradskyella aquimaris</name>
    <dbReference type="NCBI Taxonomy" id="864074"/>
    <lineage>
        <taxon>Bacteria</taxon>
        <taxon>Pseudomonadati</taxon>
        <taxon>Bacteroidota</taxon>
        <taxon>Flavobacteriia</taxon>
        <taxon>Flavobacteriales</taxon>
        <taxon>Flavobacteriaceae</taxon>
        <taxon>Winogradskyella</taxon>
    </lineage>
</organism>
<comment type="caution">
    <text evidence="13">The sequence shown here is derived from an EMBL/GenBank/DDBJ whole genome shotgun (WGS) entry which is preliminary data.</text>
</comment>
<evidence type="ECO:0000256" key="7">
    <source>
        <dbReference type="ARBA" id="ARBA00022692"/>
    </source>
</evidence>
<feature type="transmembrane region" description="Helical" evidence="12">
    <location>
        <begin position="12"/>
        <end position="36"/>
    </location>
</feature>
<evidence type="ECO:0000256" key="10">
    <source>
        <dbReference type="ARBA" id="ARBA00023065"/>
    </source>
</evidence>
<gene>
    <name evidence="13" type="ORF">SNF14_06825</name>
</gene>
<evidence type="ECO:0000256" key="8">
    <source>
        <dbReference type="ARBA" id="ARBA00022958"/>
    </source>
</evidence>
<keyword evidence="4" id="KW-1003">Cell membrane</keyword>